<keyword evidence="4" id="KW-0255">Endonuclease</keyword>
<name>A0A2N9EZM0_FAGSY</name>
<dbReference type="InterPro" id="IPR005162">
    <property type="entry name" value="Retrotrans_gag_dom"/>
</dbReference>
<evidence type="ECO:0000256" key="6">
    <source>
        <dbReference type="ARBA" id="ARBA00022918"/>
    </source>
</evidence>
<accession>A0A2N9EZM0</accession>
<organism evidence="9">
    <name type="scientific">Fagus sylvatica</name>
    <name type="common">Beechnut</name>
    <dbReference type="NCBI Taxonomy" id="28930"/>
    <lineage>
        <taxon>Eukaryota</taxon>
        <taxon>Viridiplantae</taxon>
        <taxon>Streptophyta</taxon>
        <taxon>Embryophyta</taxon>
        <taxon>Tracheophyta</taxon>
        <taxon>Spermatophyta</taxon>
        <taxon>Magnoliopsida</taxon>
        <taxon>eudicotyledons</taxon>
        <taxon>Gunneridae</taxon>
        <taxon>Pentapetalae</taxon>
        <taxon>rosids</taxon>
        <taxon>fabids</taxon>
        <taxon>Fagales</taxon>
        <taxon>Fagaceae</taxon>
        <taxon>Fagus</taxon>
    </lineage>
</organism>
<dbReference type="SUPFAM" id="SSF56219">
    <property type="entry name" value="DNase I-like"/>
    <property type="match status" value="1"/>
</dbReference>
<dbReference type="GO" id="GO:0004519">
    <property type="term" value="F:endonuclease activity"/>
    <property type="evidence" value="ECO:0007669"/>
    <property type="project" value="UniProtKB-KW"/>
</dbReference>
<feature type="region of interest" description="Disordered" evidence="7">
    <location>
        <begin position="713"/>
        <end position="765"/>
    </location>
</feature>
<dbReference type="PANTHER" id="PTHR35046">
    <property type="entry name" value="ZINC KNUCKLE (CCHC-TYPE) FAMILY PROTEIN"/>
    <property type="match status" value="1"/>
</dbReference>
<feature type="compositionally biased region" description="Basic and acidic residues" evidence="7">
    <location>
        <begin position="713"/>
        <end position="722"/>
    </location>
</feature>
<dbReference type="GO" id="GO:0016787">
    <property type="term" value="F:hydrolase activity"/>
    <property type="evidence" value="ECO:0007669"/>
    <property type="project" value="UniProtKB-KW"/>
</dbReference>
<proteinExistence type="predicted"/>
<feature type="region of interest" description="Disordered" evidence="7">
    <location>
        <begin position="627"/>
        <end position="665"/>
    </location>
</feature>
<dbReference type="CDD" id="cd01650">
    <property type="entry name" value="RT_nLTR_like"/>
    <property type="match status" value="1"/>
</dbReference>
<evidence type="ECO:0000256" key="1">
    <source>
        <dbReference type="ARBA" id="ARBA00022679"/>
    </source>
</evidence>
<dbReference type="EMBL" id="OIVN01000443">
    <property type="protein sequence ID" value="SPC80293.1"/>
    <property type="molecule type" value="Genomic_DNA"/>
</dbReference>
<dbReference type="Pfam" id="PF24626">
    <property type="entry name" value="SH3_Tf2-1"/>
    <property type="match status" value="1"/>
</dbReference>
<dbReference type="InterPro" id="IPR043502">
    <property type="entry name" value="DNA/RNA_pol_sf"/>
</dbReference>
<feature type="compositionally biased region" description="Basic and acidic residues" evidence="7">
    <location>
        <begin position="633"/>
        <end position="645"/>
    </location>
</feature>
<dbReference type="Gene3D" id="3.10.10.10">
    <property type="entry name" value="HIV Type 1 Reverse Transcriptase, subunit A, domain 1"/>
    <property type="match status" value="1"/>
</dbReference>
<evidence type="ECO:0000313" key="9">
    <source>
        <dbReference type="EMBL" id="SPC80293.1"/>
    </source>
</evidence>
<dbReference type="GO" id="GO:0003964">
    <property type="term" value="F:RNA-directed DNA polymerase activity"/>
    <property type="evidence" value="ECO:0007669"/>
    <property type="project" value="UniProtKB-KW"/>
</dbReference>
<dbReference type="Pfam" id="PF17917">
    <property type="entry name" value="RT_RNaseH"/>
    <property type="match status" value="1"/>
</dbReference>
<keyword evidence="1" id="KW-0808">Transferase</keyword>
<keyword evidence="5" id="KW-0378">Hydrolase</keyword>
<keyword evidence="6" id="KW-0695">RNA-directed DNA polymerase</keyword>
<feature type="compositionally biased region" description="Acidic residues" evidence="7">
    <location>
        <begin position="45"/>
        <end position="59"/>
    </location>
</feature>
<feature type="domain" description="Reverse transcriptase" evidence="8">
    <location>
        <begin position="1250"/>
        <end position="1530"/>
    </location>
</feature>
<dbReference type="PROSITE" id="PS50878">
    <property type="entry name" value="RT_POL"/>
    <property type="match status" value="1"/>
</dbReference>
<dbReference type="InterPro" id="IPR036691">
    <property type="entry name" value="Endo/exonu/phosph_ase_sf"/>
</dbReference>
<evidence type="ECO:0000256" key="2">
    <source>
        <dbReference type="ARBA" id="ARBA00022695"/>
    </source>
</evidence>
<dbReference type="InterPro" id="IPR000477">
    <property type="entry name" value="RT_dom"/>
</dbReference>
<feature type="region of interest" description="Disordered" evidence="7">
    <location>
        <begin position="27"/>
        <end position="90"/>
    </location>
</feature>
<dbReference type="Pfam" id="PF03732">
    <property type="entry name" value="Retrotrans_gag"/>
    <property type="match status" value="1"/>
</dbReference>
<reference evidence="9" key="1">
    <citation type="submission" date="2018-02" db="EMBL/GenBank/DDBJ databases">
        <authorList>
            <person name="Cohen D.B."/>
            <person name="Kent A.D."/>
        </authorList>
    </citation>
    <scope>NUCLEOTIDE SEQUENCE</scope>
</reference>
<evidence type="ECO:0000256" key="5">
    <source>
        <dbReference type="ARBA" id="ARBA00022801"/>
    </source>
</evidence>
<dbReference type="Pfam" id="PF00078">
    <property type="entry name" value="RVT_1"/>
    <property type="match status" value="1"/>
</dbReference>
<dbReference type="InterPro" id="IPR041373">
    <property type="entry name" value="RT_RNaseH"/>
</dbReference>
<feature type="compositionally biased region" description="Basic residues" evidence="7">
    <location>
        <begin position="65"/>
        <end position="80"/>
    </location>
</feature>
<evidence type="ECO:0000256" key="4">
    <source>
        <dbReference type="ARBA" id="ARBA00022759"/>
    </source>
</evidence>
<evidence type="ECO:0000256" key="3">
    <source>
        <dbReference type="ARBA" id="ARBA00022722"/>
    </source>
</evidence>
<dbReference type="PANTHER" id="PTHR35046:SF9">
    <property type="entry name" value="RNA-DIRECTED DNA POLYMERASE"/>
    <property type="match status" value="1"/>
</dbReference>
<dbReference type="CDD" id="cd09274">
    <property type="entry name" value="RNase_HI_RT_Ty3"/>
    <property type="match status" value="1"/>
</dbReference>
<evidence type="ECO:0000259" key="8">
    <source>
        <dbReference type="PROSITE" id="PS50878"/>
    </source>
</evidence>
<dbReference type="SUPFAM" id="SSF56672">
    <property type="entry name" value="DNA/RNA polymerases"/>
    <property type="match status" value="2"/>
</dbReference>
<sequence length="1818" mass="207260">MQQQFERLNFVLGEVRDRMDHQEAAIRNLQGGRDRRRREPRVENEYENEGDGEDEEDLASEVGSGRHRRFRRERGHKGNRGGRDGLDRNLGSIKMKIPSFQRKRNNERPVETWGELKALMRRRFVPSHFYRDLYQKLQNLTQGSRSVEDYHKEMEVAMIRANVEEDREATMARFFSGLNRDIANVIELQHYVEIEGHGAHGYEGTSLLNVQTGEVMIMRDNGEVMTESEDDSDGMPELVDASDDDGVVYPVTRPWQYDRRVTHDGFKNMYSFVKGGKTIKLAPLTPSQEFEDVFLEEMPNELPPIRGIEHQIDFVPGAAIPNRPAYRSNLEETKELQRQVEDLMSKGYMRESMSPCASTSATSAKEGWDVEDLYANFKKCNFCMEKVVFLGYVVTTTGIEVDEEKVKAIKEWPTPKSITEDRRPIAFFSEKLSGASLKYPTYDKELYALVCALETWQHYLWPREFVIHTDHESLKYIKQGKENIVADALSWRYVLLTSMSAKMLGFEYVKDMYANDTDFSDVYKACDKTAFDLMPLPVDGRSSLDGQKKAELVKSLHERVRLQIAQKNEKVAAQANKGRRRVIFESRDWVWVHMRKERFPTHRKTKLHPRGDGPFQILEKINDNTYKVDLPGEDSRSNPFKERGNDGNQGGPSLKDPLQVPDGPITRSRAKKIKEAMQGLVQSTWDEASKSSNNQSWAMFMAEVRKYHLEKVENAERPPQRERKPKVVSTVAPRAHVERNGRNSNSTKKSWKSRGREFRSIQLAPKIQPRESRVALNGKGVNFQVSMSTTEPRLTRVTQFKWRTGRNTLQITKIEGQPRIASWVGPITQVGPSNTNGPDARSLLDPKEESLDPEKGELKSDRNFEIQPKHSSLEVDEVVSCEEPGDPIGEEIVIELNMKAQQMVTPMSLNHLRCSRTAENVEPGCATMVTEELRPEKELPLVRVDLTKGFSCKDLFTELEGPLFLCSNPGAVDFDSTLVVLEFQPQNEVAQCDCEQEPLSPMICEPLAMVAPVIVSDSPGKKHTTGSERSKWVNHQYRGLCKLVGFPIDSHEEQCLALLRRIEASRPLKKGAMVSRKVVGSGTKGARELRNLASSVNYKAGGVLLLWDKRVLELIDSTTCHWKGLLDGFDWVGTGLYGPTRDEIRPDLWSELKGNGDSYTWCNGSSNPSMSRIDRVLVFADWEEHYSDVIQKLLPKPISDHTPILLEVGGMDRVKDLQGDKAPGPDGFTMAFFQKCWSVIGDDVMGFFEEVHTYCKFERSINASFIALIPKKQNATNIRDFRPISLIGSVYKLLSKVLANRFKGVLDKIISKSQNSFVGGRKILDSVLIANECLDSRLKSRLPGIVCKLDIEKAYDHVHWGSLLYLLKRMGFGTKWCRWIETCISSIQFSVMVNGSLEGFFRYLRGIRQGDPLSPLLFLLVMEILSKMLRKVETEGLIQGFSAGGNANEGLRISHLLFADDTILFCDADPNQLLYIRMVLSCFEAVTGLRVNMAKSVMVPVGEVGNITLLADCLDYRVGALPLTYLGMPLGAPYKTVSVWDPIIEKMKRRLAGWKKLYLSKTLLKSTLSSLLTYFLSLFTIPVSVAHRIEKLQRNFLWGGMGDDFKHYLVGWDKVCTPKEKGGLGVRRLIPFNKALLGKWFWRFGLEDNKLWRRVLVAKYGADLGGWRISHIRSPYGCGVWKGIMLGWDDYFQHSELVVGLGSRIRFWQDKWCGDSALMDRFPILYTCSSQHEMTIDSVLVRPTARGPCEWNVTFVRDFNDWEIEVVVEFFQLLTTHSPTNEGPDGLRWKLRKDGILDSRSFYYALVDRPGWLFPWKD</sequence>
<dbReference type="InterPro" id="IPR056924">
    <property type="entry name" value="SH3_Tf2-1"/>
</dbReference>
<gene>
    <name evidence="9" type="ORF">FSB_LOCUS8175</name>
</gene>
<keyword evidence="3" id="KW-0540">Nuclease</keyword>
<evidence type="ECO:0000256" key="7">
    <source>
        <dbReference type="SAM" id="MobiDB-lite"/>
    </source>
</evidence>
<dbReference type="Gene3D" id="3.60.10.10">
    <property type="entry name" value="Endonuclease/exonuclease/phosphatase"/>
    <property type="match status" value="1"/>
</dbReference>
<keyword evidence="2" id="KW-0548">Nucleotidyltransferase</keyword>
<protein>
    <recommendedName>
        <fullName evidence="8">Reverse transcriptase domain-containing protein</fullName>
    </recommendedName>
</protein>